<accession>A0ABP1DP83</accession>
<proteinExistence type="predicted"/>
<evidence type="ECO:0000256" key="1">
    <source>
        <dbReference type="SAM" id="MobiDB-lite"/>
    </source>
</evidence>
<feature type="region of interest" description="Disordered" evidence="1">
    <location>
        <begin position="1"/>
        <end position="23"/>
    </location>
</feature>
<evidence type="ECO:0000313" key="3">
    <source>
        <dbReference type="Proteomes" id="UP001497453"/>
    </source>
</evidence>
<sequence length="357" mass="39823">MKIRPFQRKKTLAPHSSKSPNFPSLTVIEARFNEAEDGRARAFEASRREREFEFLKAQAARCAPQLAREEQFEQFLEDVRTTFRNSDESRHRIFQEAEAKQVETSQAKERARDVIFETAQASREADFQASQARLANLAETYAQVRGDMFLQGRRAREEACERLVETICGEIEAILEVSEQEFNAGQSRRADVVLKLLQQKSIGGAQSKTSMLGADLPEDEPAEQERIRAPHSHGRSTLRTTLGTRRCGAQAKQSCSWRLTSIIDILSKDRDACSDFSSGQSDLSSYPRITVRVPSPLQHLSLVHGDNECEGLMSLPTPFSQAEGCGKDTTQVKGGPGVPGSYSSCKIPSLRRGKRNG</sequence>
<feature type="region of interest" description="Disordered" evidence="1">
    <location>
        <begin position="207"/>
        <end position="237"/>
    </location>
</feature>
<dbReference type="Proteomes" id="UP001497453">
    <property type="component" value="Chromosome 5"/>
</dbReference>
<organism evidence="2 3">
    <name type="scientific">Somion occarium</name>
    <dbReference type="NCBI Taxonomy" id="3059160"/>
    <lineage>
        <taxon>Eukaryota</taxon>
        <taxon>Fungi</taxon>
        <taxon>Dikarya</taxon>
        <taxon>Basidiomycota</taxon>
        <taxon>Agaricomycotina</taxon>
        <taxon>Agaricomycetes</taxon>
        <taxon>Polyporales</taxon>
        <taxon>Cerrenaceae</taxon>
        <taxon>Somion</taxon>
    </lineage>
</organism>
<evidence type="ECO:0000313" key="2">
    <source>
        <dbReference type="EMBL" id="CAL1708878.1"/>
    </source>
</evidence>
<protein>
    <submittedName>
        <fullName evidence="2">Uncharacterized protein</fullName>
    </submittedName>
</protein>
<dbReference type="EMBL" id="OZ037948">
    <property type="protein sequence ID" value="CAL1708878.1"/>
    <property type="molecule type" value="Genomic_DNA"/>
</dbReference>
<feature type="compositionally biased region" description="Basic residues" evidence="1">
    <location>
        <begin position="1"/>
        <end position="12"/>
    </location>
</feature>
<feature type="compositionally biased region" description="Polar residues" evidence="1">
    <location>
        <begin position="14"/>
        <end position="23"/>
    </location>
</feature>
<feature type="region of interest" description="Disordered" evidence="1">
    <location>
        <begin position="324"/>
        <end position="357"/>
    </location>
</feature>
<name>A0ABP1DP83_9APHY</name>
<gene>
    <name evidence="2" type="ORF">GFSPODELE1_LOCUS7066</name>
</gene>
<keyword evidence="3" id="KW-1185">Reference proteome</keyword>
<reference evidence="3" key="1">
    <citation type="submission" date="2024-04" db="EMBL/GenBank/DDBJ databases">
        <authorList>
            <person name="Shaw F."/>
            <person name="Minotto A."/>
        </authorList>
    </citation>
    <scope>NUCLEOTIDE SEQUENCE [LARGE SCALE GENOMIC DNA]</scope>
</reference>